<reference evidence="3" key="1">
    <citation type="journal article" date="2008" name="Nat. Genet.">
        <title>The Pristionchus pacificus genome provides a unique perspective on nematode lifestyle and parasitism.</title>
        <authorList>
            <person name="Dieterich C."/>
            <person name="Clifton S.W."/>
            <person name="Schuster L.N."/>
            <person name="Chinwalla A."/>
            <person name="Delehaunty K."/>
            <person name="Dinkelacker I."/>
            <person name="Fulton L."/>
            <person name="Fulton R."/>
            <person name="Godfrey J."/>
            <person name="Minx P."/>
            <person name="Mitreva M."/>
            <person name="Roeseler W."/>
            <person name="Tian H."/>
            <person name="Witte H."/>
            <person name="Yang S.P."/>
            <person name="Wilson R.K."/>
            <person name="Sommer R.J."/>
        </authorList>
    </citation>
    <scope>NUCLEOTIDE SEQUENCE [LARGE SCALE GENOMIC DNA]</scope>
    <source>
        <strain evidence="3">PS312</strain>
    </source>
</reference>
<gene>
    <name evidence="2" type="primary">WBGene00280348</name>
</gene>
<keyword evidence="3" id="KW-1185">Reference proteome</keyword>
<feature type="transmembrane region" description="Helical" evidence="1">
    <location>
        <begin position="54"/>
        <end position="77"/>
    </location>
</feature>
<dbReference type="EnsemblMetazoa" id="PPA41979.1">
    <property type="protein sequence ID" value="PPA41979.1"/>
    <property type="gene ID" value="WBGene00280348"/>
</dbReference>
<reference evidence="2" key="2">
    <citation type="submission" date="2022-06" db="UniProtKB">
        <authorList>
            <consortium name="EnsemblMetazoa"/>
        </authorList>
    </citation>
    <scope>IDENTIFICATION</scope>
    <source>
        <strain evidence="2">PS312</strain>
    </source>
</reference>
<evidence type="ECO:0000313" key="3">
    <source>
        <dbReference type="Proteomes" id="UP000005239"/>
    </source>
</evidence>
<dbReference type="Proteomes" id="UP000005239">
    <property type="component" value="Unassembled WGS sequence"/>
</dbReference>
<proteinExistence type="predicted"/>
<evidence type="ECO:0000313" key="2">
    <source>
        <dbReference type="EnsemblMetazoa" id="PPA41979.1"/>
    </source>
</evidence>
<keyword evidence="1" id="KW-1133">Transmembrane helix</keyword>
<keyword evidence="1" id="KW-0472">Membrane</keyword>
<sequence length="137" mass="15527">MQSVRPTYGQLLSIPRATNNLLKVHVKISDDNSILSPFLFFRPLQFVTRPISNMAVPFLAGAAAFIGTVEYILFISIPRNTASHSFRQRTQSAHMCQEEESVIWDIDDVTDLWCPLHPVVRWSSLGVLPIRRFASLT</sequence>
<accession>A0A8R1Z1X2</accession>
<evidence type="ECO:0000256" key="1">
    <source>
        <dbReference type="SAM" id="Phobius"/>
    </source>
</evidence>
<organism evidence="2 3">
    <name type="scientific">Pristionchus pacificus</name>
    <name type="common">Parasitic nematode worm</name>
    <dbReference type="NCBI Taxonomy" id="54126"/>
    <lineage>
        <taxon>Eukaryota</taxon>
        <taxon>Metazoa</taxon>
        <taxon>Ecdysozoa</taxon>
        <taxon>Nematoda</taxon>
        <taxon>Chromadorea</taxon>
        <taxon>Rhabditida</taxon>
        <taxon>Rhabditina</taxon>
        <taxon>Diplogasteromorpha</taxon>
        <taxon>Diplogasteroidea</taxon>
        <taxon>Neodiplogasteridae</taxon>
        <taxon>Pristionchus</taxon>
    </lineage>
</organism>
<protein>
    <submittedName>
        <fullName evidence="2">Uncharacterized protein</fullName>
    </submittedName>
</protein>
<keyword evidence="1" id="KW-0812">Transmembrane</keyword>
<name>A0A8R1Z1X2_PRIPA</name>
<dbReference type="AlphaFoldDB" id="A0A8R1Z1X2"/>